<dbReference type="PANTHER" id="PTHR11954:SF6">
    <property type="entry name" value="MACROPHAGE MIGRATION INHIBITORY FACTOR"/>
    <property type="match status" value="1"/>
</dbReference>
<dbReference type="Proteomes" id="UP001341245">
    <property type="component" value="Unassembled WGS sequence"/>
</dbReference>
<feature type="compositionally biased region" description="Basic residues" evidence="13">
    <location>
        <begin position="440"/>
        <end position="452"/>
    </location>
</feature>
<feature type="compositionally biased region" description="Basic residues" evidence="13">
    <location>
        <begin position="295"/>
        <end position="308"/>
    </location>
</feature>
<keyword evidence="5" id="KW-0413">Isomerase</keyword>
<reference evidence="14 15" key="1">
    <citation type="submission" date="2023-11" db="EMBL/GenBank/DDBJ databases">
        <title>Draft genome sequence and annotation of the polyextremotolerant black yeast-like fungus Aureobasidium pullulans NRRL 62042.</title>
        <authorList>
            <person name="Dielentheis-Frenken M.R.E."/>
            <person name="Wibberg D."/>
            <person name="Blank L.M."/>
            <person name="Tiso T."/>
        </authorList>
    </citation>
    <scope>NUCLEOTIDE SEQUENCE [LARGE SCALE GENOMIC DNA]</scope>
    <source>
        <strain evidence="14 15">NRRL 62042</strain>
    </source>
</reference>
<evidence type="ECO:0000313" key="15">
    <source>
        <dbReference type="Proteomes" id="UP001341245"/>
    </source>
</evidence>
<dbReference type="Gene3D" id="3.30.429.10">
    <property type="entry name" value="Macrophage Migration Inhibitory Factor"/>
    <property type="match status" value="1"/>
</dbReference>
<evidence type="ECO:0000256" key="9">
    <source>
        <dbReference type="ARBA" id="ARBA00039086"/>
    </source>
</evidence>
<gene>
    <name evidence="14" type="ORF">QM012_006151</name>
</gene>
<evidence type="ECO:0000256" key="12">
    <source>
        <dbReference type="ARBA" id="ARBA00042730"/>
    </source>
</evidence>
<feature type="compositionally biased region" description="Low complexity" evidence="13">
    <location>
        <begin position="410"/>
        <end position="422"/>
    </location>
</feature>
<organism evidence="14 15">
    <name type="scientific">Aureobasidium pullulans</name>
    <name type="common">Black yeast</name>
    <name type="synonym">Pullularia pullulans</name>
    <dbReference type="NCBI Taxonomy" id="5580"/>
    <lineage>
        <taxon>Eukaryota</taxon>
        <taxon>Fungi</taxon>
        <taxon>Dikarya</taxon>
        <taxon>Ascomycota</taxon>
        <taxon>Pezizomycotina</taxon>
        <taxon>Dothideomycetes</taxon>
        <taxon>Dothideomycetidae</taxon>
        <taxon>Dothideales</taxon>
        <taxon>Saccotheciaceae</taxon>
        <taxon>Aureobasidium</taxon>
    </lineage>
</organism>
<dbReference type="EC" id="5.3.3.12" evidence="8"/>
<keyword evidence="3" id="KW-0202">Cytokine</keyword>
<dbReference type="Pfam" id="PF01187">
    <property type="entry name" value="MIF"/>
    <property type="match status" value="1"/>
</dbReference>
<evidence type="ECO:0000256" key="4">
    <source>
        <dbReference type="ARBA" id="ARBA00022525"/>
    </source>
</evidence>
<comment type="catalytic activity">
    <reaction evidence="7">
        <text>L-dopachrome = 5,6-dihydroxyindole-2-carboxylate</text>
        <dbReference type="Rhea" id="RHEA:13041"/>
        <dbReference type="ChEBI" id="CHEBI:16875"/>
        <dbReference type="ChEBI" id="CHEBI:57509"/>
        <dbReference type="EC" id="5.3.3.12"/>
    </reaction>
</comment>
<evidence type="ECO:0000256" key="5">
    <source>
        <dbReference type="ARBA" id="ARBA00023235"/>
    </source>
</evidence>
<evidence type="ECO:0000256" key="7">
    <source>
        <dbReference type="ARBA" id="ARBA00036823"/>
    </source>
</evidence>
<feature type="region of interest" description="Disordered" evidence="13">
    <location>
        <begin position="13"/>
        <end position="78"/>
    </location>
</feature>
<evidence type="ECO:0000256" key="13">
    <source>
        <dbReference type="SAM" id="MobiDB-lite"/>
    </source>
</evidence>
<evidence type="ECO:0000256" key="8">
    <source>
        <dbReference type="ARBA" id="ARBA00038932"/>
    </source>
</evidence>
<evidence type="ECO:0000256" key="11">
    <source>
        <dbReference type="ARBA" id="ARBA00041912"/>
    </source>
</evidence>
<dbReference type="PANTHER" id="PTHR11954">
    <property type="entry name" value="D-DOPACHROME DECARBOXYLASE"/>
    <property type="match status" value="1"/>
</dbReference>
<dbReference type="EMBL" id="JASGXD010000003">
    <property type="protein sequence ID" value="KAK6007143.1"/>
    <property type="molecule type" value="Genomic_DNA"/>
</dbReference>
<comment type="similarity">
    <text evidence="2">Belongs to the MIF family.</text>
</comment>
<proteinExistence type="inferred from homology"/>
<dbReference type="SUPFAM" id="SSF55331">
    <property type="entry name" value="Tautomerase/MIF"/>
    <property type="match status" value="1"/>
</dbReference>
<evidence type="ECO:0000313" key="14">
    <source>
        <dbReference type="EMBL" id="KAK6007143.1"/>
    </source>
</evidence>
<evidence type="ECO:0000256" key="1">
    <source>
        <dbReference type="ARBA" id="ARBA00004613"/>
    </source>
</evidence>
<protein>
    <recommendedName>
        <fullName evidence="12">L-dopachrome isomerase</fullName>
        <ecNumber evidence="9">5.3.2.1</ecNumber>
        <ecNumber evidence="8">5.3.3.12</ecNumber>
    </recommendedName>
    <alternativeName>
        <fullName evidence="10">L-dopachrome tautomerase</fullName>
    </alternativeName>
    <alternativeName>
        <fullName evidence="11">Phenylpyruvate tautomerase</fullName>
    </alternativeName>
</protein>
<evidence type="ECO:0000256" key="3">
    <source>
        <dbReference type="ARBA" id="ARBA00022514"/>
    </source>
</evidence>
<dbReference type="EC" id="5.3.2.1" evidence="9"/>
<keyword evidence="4" id="KW-0964">Secreted</keyword>
<comment type="subcellular location">
    <subcellularLocation>
        <location evidence="1">Secreted</location>
    </subcellularLocation>
</comment>
<keyword evidence="15" id="KW-1185">Reference proteome</keyword>
<feature type="compositionally biased region" description="Polar residues" evidence="13">
    <location>
        <begin position="322"/>
        <end position="349"/>
    </location>
</feature>
<evidence type="ECO:0000256" key="2">
    <source>
        <dbReference type="ARBA" id="ARBA00005851"/>
    </source>
</evidence>
<comment type="catalytic activity">
    <reaction evidence="6">
        <text>3-phenylpyruvate = enol-phenylpyruvate</text>
        <dbReference type="Rhea" id="RHEA:17097"/>
        <dbReference type="ChEBI" id="CHEBI:16815"/>
        <dbReference type="ChEBI" id="CHEBI:18005"/>
        <dbReference type="EC" id="5.3.2.1"/>
    </reaction>
</comment>
<feature type="compositionally biased region" description="Pro residues" evidence="13">
    <location>
        <begin position="371"/>
        <end position="389"/>
    </location>
</feature>
<feature type="compositionally biased region" description="Basic and acidic residues" evidence="13">
    <location>
        <begin position="65"/>
        <end position="78"/>
    </location>
</feature>
<evidence type="ECO:0000256" key="10">
    <source>
        <dbReference type="ARBA" id="ARBA00041631"/>
    </source>
</evidence>
<name>A0ABR0TRR1_AURPU</name>
<sequence>MLLERPLSFKRASARQTFYPYPDSPALGEQDRRSMSTTGGALPRRETYRSGVYSLLPQKTGEQLARTRDDDGSGDERDPAEIEAAYLNLVGGGGNRSRNISSELSFGMSGDKDGPDAAAYSIEESKRRTNYYEEQFQYKGNGLGSVRERIEKDSPVVAELRTNVIVKDEFTLVTDMSYNLSQRYSRPESSIMVNVEHSACLLLAGSFEPAYILTITALPSQLQPVTNKRNSALIQSFMADILAVPPERGILRFQPIAEENLAINGTTVFGEIERIEKSSIDSDVTAANAIKRAWTRGSRRSVHAKKPSVRNTDDVPSALPQVANTHLPTTSHSRQPSQNLSQSAVSLTSHPGPAFVASATSPVLEEREKPPPPNRELPPPNRELPPTPIGTPNGEDKRKSNLNGILKNVSSGSPRPASASSPIPKPPPIPQSASPVSPKVAKRKSFISIFKR</sequence>
<dbReference type="InterPro" id="IPR014347">
    <property type="entry name" value="Tautomerase/MIF_sf"/>
</dbReference>
<feature type="region of interest" description="Disordered" evidence="13">
    <location>
        <begin position="295"/>
        <end position="452"/>
    </location>
</feature>
<accession>A0ABR0TRR1</accession>
<evidence type="ECO:0000256" key="6">
    <source>
        <dbReference type="ARBA" id="ARBA00036735"/>
    </source>
</evidence>
<comment type="caution">
    <text evidence="14">The sequence shown here is derived from an EMBL/GenBank/DDBJ whole genome shotgun (WGS) entry which is preliminary data.</text>
</comment>
<dbReference type="InterPro" id="IPR001398">
    <property type="entry name" value="Macrophage_inhib_fac"/>
</dbReference>